<dbReference type="Gene3D" id="1.10.10.10">
    <property type="entry name" value="Winged helix-like DNA-binding domain superfamily/Winged helix DNA-binding domain"/>
    <property type="match status" value="2"/>
</dbReference>
<dbReference type="InterPro" id="IPR001387">
    <property type="entry name" value="Cro/C1-type_HTH"/>
</dbReference>
<dbReference type="InterPro" id="IPR007624">
    <property type="entry name" value="RNA_pol_sigma70_r3"/>
</dbReference>
<dbReference type="Gene3D" id="1.20.120.1810">
    <property type="match status" value="1"/>
</dbReference>
<dbReference type="SUPFAM" id="SSF88659">
    <property type="entry name" value="Sigma3 and sigma4 domains of RNA polymerase sigma factors"/>
    <property type="match status" value="2"/>
</dbReference>
<dbReference type="KEGG" id="atq:GH723_11020"/>
<name>A0A5Q2RIG2_9ACTN</name>
<dbReference type="CDD" id="cd06171">
    <property type="entry name" value="Sigma70_r4"/>
    <property type="match status" value="1"/>
</dbReference>
<keyword evidence="4" id="KW-0804">Transcription</keyword>
<dbReference type="InterPro" id="IPR014322">
    <property type="entry name" value="RNA_pol_sigma-B/F/G"/>
</dbReference>
<dbReference type="NCBIfam" id="TIGR02937">
    <property type="entry name" value="sigma70-ECF"/>
    <property type="match status" value="1"/>
</dbReference>
<sequence length="281" mass="30523">MATSWTSPAVVAASASIGARSHPGADVAADGGPAAPDERFVRYRATGDPHLREEIVRDHWWVVTYVVRRYQGKGEPNDDLEQVAALGLVAAVERFDPTAGSTFPAFAIPTALGEVRRHFRDATWRVRVPRRVKDLSVQVTSATEELTSDLGRTPTADELGDRLGVAPSAVREAWEASAAARPLSADGPTDDEGPSVLDVRTVRQSVDELAAADDKLLVRQLLERLPPRSRRVLVLRYFEGLSQAEVAERVGISQPHVSRLLRTALAELRTSLTDPRAAGRS</sequence>
<dbReference type="SUPFAM" id="SSF88946">
    <property type="entry name" value="Sigma2 domain of RNA polymerase sigma factors"/>
    <property type="match status" value="1"/>
</dbReference>
<keyword evidence="3" id="KW-0238">DNA-binding</keyword>
<evidence type="ECO:0000256" key="4">
    <source>
        <dbReference type="ARBA" id="ARBA00023163"/>
    </source>
</evidence>
<keyword evidence="1" id="KW-0805">Transcription regulation</keyword>
<dbReference type="GO" id="GO:0006352">
    <property type="term" value="P:DNA-templated transcription initiation"/>
    <property type="evidence" value="ECO:0007669"/>
    <property type="project" value="InterPro"/>
</dbReference>
<dbReference type="InterPro" id="IPR013325">
    <property type="entry name" value="RNA_pol_sigma_r2"/>
</dbReference>
<dbReference type="GO" id="GO:0003677">
    <property type="term" value="F:DNA binding"/>
    <property type="evidence" value="ECO:0007669"/>
    <property type="project" value="UniProtKB-KW"/>
</dbReference>
<dbReference type="InterPro" id="IPR013324">
    <property type="entry name" value="RNA_pol_sigma_r3/r4-like"/>
</dbReference>
<organism evidence="6 7">
    <name type="scientific">Actinomarinicola tropica</name>
    <dbReference type="NCBI Taxonomy" id="2789776"/>
    <lineage>
        <taxon>Bacteria</taxon>
        <taxon>Bacillati</taxon>
        <taxon>Actinomycetota</taxon>
        <taxon>Acidimicrobiia</taxon>
        <taxon>Acidimicrobiales</taxon>
        <taxon>Iamiaceae</taxon>
        <taxon>Actinomarinicola</taxon>
    </lineage>
</organism>
<accession>A0A5Q2RIG2</accession>
<dbReference type="InterPro" id="IPR007630">
    <property type="entry name" value="RNA_pol_sigma70_r4"/>
</dbReference>
<evidence type="ECO:0000256" key="1">
    <source>
        <dbReference type="ARBA" id="ARBA00023015"/>
    </source>
</evidence>
<keyword evidence="7" id="KW-1185">Reference proteome</keyword>
<dbReference type="InterPro" id="IPR007627">
    <property type="entry name" value="RNA_pol_sigma70_r2"/>
</dbReference>
<evidence type="ECO:0000256" key="2">
    <source>
        <dbReference type="ARBA" id="ARBA00023082"/>
    </source>
</evidence>
<dbReference type="EMBL" id="CP045851">
    <property type="protein sequence ID" value="QGG95583.1"/>
    <property type="molecule type" value="Genomic_DNA"/>
</dbReference>
<proteinExistence type="predicted"/>
<feature type="domain" description="HTH cro/C1-type" evidence="5">
    <location>
        <begin position="240"/>
        <end position="262"/>
    </location>
</feature>
<evidence type="ECO:0000313" key="7">
    <source>
        <dbReference type="Proteomes" id="UP000334019"/>
    </source>
</evidence>
<evidence type="ECO:0000259" key="5">
    <source>
        <dbReference type="PROSITE" id="PS50943"/>
    </source>
</evidence>
<dbReference type="PANTHER" id="PTHR30385">
    <property type="entry name" value="SIGMA FACTOR F FLAGELLAR"/>
    <property type="match status" value="1"/>
</dbReference>
<dbReference type="PANTHER" id="PTHR30385:SF4">
    <property type="entry name" value="RNA POLYMERASE SIGMA-E FACTOR"/>
    <property type="match status" value="1"/>
</dbReference>
<dbReference type="InterPro" id="IPR036388">
    <property type="entry name" value="WH-like_DNA-bd_sf"/>
</dbReference>
<gene>
    <name evidence="6" type="ORF">GH723_11020</name>
</gene>
<dbReference type="NCBIfam" id="TIGR02980">
    <property type="entry name" value="SigBFG"/>
    <property type="match status" value="1"/>
</dbReference>
<dbReference type="GO" id="GO:0016987">
    <property type="term" value="F:sigma factor activity"/>
    <property type="evidence" value="ECO:0007669"/>
    <property type="project" value="UniProtKB-KW"/>
</dbReference>
<evidence type="ECO:0000256" key="3">
    <source>
        <dbReference type="ARBA" id="ARBA00023125"/>
    </source>
</evidence>
<protein>
    <submittedName>
        <fullName evidence="6">SigB/SigF/SigG family RNA polymerase sigma factor</fullName>
    </submittedName>
</protein>
<dbReference type="AlphaFoldDB" id="A0A5Q2RIG2"/>
<reference evidence="6 7" key="1">
    <citation type="submission" date="2019-11" db="EMBL/GenBank/DDBJ databases">
        <authorList>
            <person name="He Y."/>
        </authorList>
    </citation>
    <scope>NUCLEOTIDE SEQUENCE [LARGE SCALE GENOMIC DNA]</scope>
    <source>
        <strain evidence="6 7">SCSIO 58843</strain>
    </source>
</reference>
<dbReference type="Pfam" id="PF04545">
    <property type="entry name" value="Sigma70_r4"/>
    <property type="match status" value="1"/>
</dbReference>
<dbReference type="Pfam" id="PF04539">
    <property type="entry name" value="Sigma70_r3"/>
    <property type="match status" value="1"/>
</dbReference>
<dbReference type="Pfam" id="PF04542">
    <property type="entry name" value="Sigma70_r2"/>
    <property type="match status" value="1"/>
</dbReference>
<evidence type="ECO:0000313" key="6">
    <source>
        <dbReference type="EMBL" id="QGG95583.1"/>
    </source>
</evidence>
<keyword evidence="2" id="KW-0731">Sigma factor</keyword>
<dbReference type="InterPro" id="IPR014284">
    <property type="entry name" value="RNA_pol_sigma-70_dom"/>
</dbReference>
<dbReference type="Proteomes" id="UP000334019">
    <property type="component" value="Chromosome"/>
</dbReference>
<dbReference type="PROSITE" id="PS50943">
    <property type="entry name" value="HTH_CROC1"/>
    <property type="match status" value="1"/>
</dbReference>